<feature type="transmembrane region" description="Helical" evidence="1">
    <location>
        <begin position="56"/>
        <end position="78"/>
    </location>
</feature>
<feature type="transmembrane region" description="Helical" evidence="1">
    <location>
        <begin position="6"/>
        <end position="24"/>
    </location>
</feature>
<dbReference type="KEGG" id="mgk:FSB76_30015"/>
<reference evidence="3 4" key="1">
    <citation type="journal article" date="2013" name="J. Microbiol.">
        <title>Mucilaginibacter ginsenosidivorax sp. nov., with ginsenoside converting activity isolated from sediment.</title>
        <authorList>
            <person name="Kim J.K."/>
            <person name="Choi T.E."/>
            <person name="Liu Q.M."/>
            <person name="Park H.Y."/>
            <person name="Yi T.H."/>
            <person name="Yoon M.H."/>
            <person name="Kim S.C."/>
            <person name="Im W.T."/>
        </authorList>
    </citation>
    <scope>NUCLEOTIDE SEQUENCE [LARGE SCALE GENOMIC DNA]</scope>
    <source>
        <strain evidence="3 4">KHI28</strain>
    </source>
</reference>
<feature type="domain" description="Aerotolerance regulator N-terminal" evidence="2">
    <location>
        <begin position="1"/>
        <end position="76"/>
    </location>
</feature>
<dbReference type="InterPro" id="IPR024163">
    <property type="entry name" value="Aerotolerance_reg_N"/>
</dbReference>
<dbReference type="Proteomes" id="UP000321362">
    <property type="component" value="Chromosome"/>
</dbReference>
<dbReference type="EMBL" id="CP042437">
    <property type="protein sequence ID" value="QEC79987.1"/>
    <property type="molecule type" value="Genomic_DNA"/>
</dbReference>
<dbReference type="OrthoDB" id="890881at2"/>
<evidence type="ECO:0000259" key="2">
    <source>
        <dbReference type="Pfam" id="PF07584"/>
    </source>
</evidence>
<evidence type="ECO:0000313" key="4">
    <source>
        <dbReference type="Proteomes" id="UP000321362"/>
    </source>
</evidence>
<dbReference type="AlphaFoldDB" id="A0A5B8W974"/>
<dbReference type="NCBIfam" id="TIGR02226">
    <property type="entry name" value="two_anch"/>
    <property type="match status" value="1"/>
</dbReference>
<keyword evidence="1" id="KW-0472">Membrane</keyword>
<dbReference type="RefSeq" id="WP_147060107.1">
    <property type="nucleotide sequence ID" value="NZ_CP042437.1"/>
</dbReference>
<keyword evidence="1" id="KW-0812">Transmembrane</keyword>
<accession>A0A5B8W974</accession>
<keyword evidence="4" id="KW-1185">Reference proteome</keyword>
<proteinExistence type="predicted"/>
<gene>
    <name evidence="3" type="ORF">FSB76_30015</name>
</gene>
<name>A0A5B8W974_9SPHI</name>
<evidence type="ECO:0000256" key="1">
    <source>
        <dbReference type="SAM" id="Phobius"/>
    </source>
</evidence>
<protein>
    <recommendedName>
        <fullName evidence="2">Aerotolerance regulator N-terminal domain-containing protein</fullName>
    </recommendedName>
</protein>
<dbReference type="PANTHER" id="PTHR37464:SF1">
    <property type="entry name" value="BLL2463 PROTEIN"/>
    <property type="match status" value="1"/>
</dbReference>
<evidence type="ECO:0000313" key="3">
    <source>
        <dbReference type="EMBL" id="QEC79987.1"/>
    </source>
</evidence>
<dbReference type="Pfam" id="PF07584">
    <property type="entry name" value="BatA"/>
    <property type="match status" value="1"/>
</dbReference>
<keyword evidence="1" id="KW-1133">Transmembrane helix</keyword>
<sequence>MQFLNPIWLFAIAAISIPVVIHLWNIRPGKTLKVGSIALITAAAQKSSRSFKLNDVLLFILRCLFLLTLAFLLAAPFWQRSQATAQVKGLVLIPKANLKETYENLKFTVDSLSKAGYEFHFFDENFTKFELNKVLNDSLLKDKYEVKNYWNLVAKLNEKLPPTLPVYLLTPNQARYFNGSKPSVSLNLHWQTYTPADSVSTWVENAWFTSNNSIKVIEGNSRPSGTYFTSYVIQSEGDPKSPFMVNVNHGGLVISLKTAPEKSTPIDTGTLRVAIYSDKYSVDEKYLGAALQTIIDFTQRKVVVKKYTDAAQIPTKQDWLFWLSDKPVGTSVLGKAAYVLNYQQGKIEAESSSIKTSSAFALAEREEPTVIYKLVKNESYSGKSIWVDGYGNPVLTREQSPQTTQYHFYSRFNPAWNDLVWSNNFAKLLLKLVLFNPDYEALNSRDLTKINHQQMVPNIIWSAKNTGESKIIVQTDLSRYFWLILVAVFIVERWVAHKNKPVLK</sequence>
<organism evidence="3 4">
    <name type="scientific">Mucilaginibacter ginsenosidivorax</name>
    <dbReference type="NCBI Taxonomy" id="862126"/>
    <lineage>
        <taxon>Bacteria</taxon>
        <taxon>Pseudomonadati</taxon>
        <taxon>Bacteroidota</taxon>
        <taxon>Sphingobacteriia</taxon>
        <taxon>Sphingobacteriales</taxon>
        <taxon>Sphingobacteriaceae</taxon>
        <taxon>Mucilaginibacter</taxon>
    </lineage>
</organism>
<dbReference type="PANTHER" id="PTHR37464">
    <property type="entry name" value="BLL2463 PROTEIN"/>
    <property type="match status" value="1"/>
</dbReference>
<dbReference type="InterPro" id="IPR011933">
    <property type="entry name" value="Double_TM_dom"/>
</dbReference>